<organism evidence="1 2">
    <name type="scientific">Arachnia propionica</name>
    <dbReference type="NCBI Taxonomy" id="1750"/>
    <lineage>
        <taxon>Bacteria</taxon>
        <taxon>Bacillati</taxon>
        <taxon>Actinomycetota</taxon>
        <taxon>Actinomycetes</taxon>
        <taxon>Propionibacteriales</taxon>
        <taxon>Propionibacteriaceae</taxon>
        <taxon>Arachnia</taxon>
    </lineage>
</organism>
<accession>A0AB37HW63</accession>
<sequence>MEKLPDGAVNPEKVQLNAGTQNLTFGGNAVRFTGLLLWWLPNLENSTACFKSMPFFWGWTKDCFFGLFLVFSFD</sequence>
<name>A0AB37HW63_9ACTN</name>
<dbReference type="AlphaFoldDB" id="A0AB37HW63"/>
<protein>
    <submittedName>
        <fullName evidence="1">Uncharacterized protein</fullName>
    </submittedName>
</protein>
<evidence type="ECO:0000313" key="1">
    <source>
        <dbReference type="EMBL" id="QUC11128.1"/>
    </source>
</evidence>
<reference evidence="1" key="1">
    <citation type="submission" date="2021-03" db="EMBL/GenBank/DDBJ databases">
        <title>Human Oral Microbial Genomes.</title>
        <authorList>
            <person name="Johnston C.D."/>
            <person name="Chen T."/>
            <person name="Dewhirst F.E."/>
        </authorList>
    </citation>
    <scope>NUCLEOTIDE SEQUENCE</scope>
    <source>
        <strain evidence="1">F0714</strain>
    </source>
</reference>
<proteinExistence type="predicted"/>
<gene>
    <name evidence="1" type="ORF">J5A53_15515</name>
</gene>
<dbReference type="EMBL" id="CP072385">
    <property type="protein sequence ID" value="QUC11128.1"/>
    <property type="molecule type" value="Genomic_DNA"/>
</dbReference>
<evidence type="ECO:0000313" key="2">
    <source>
        <dbReference type="Proteomes" id="UP000677180"/>
    </source>
</evidence>
<dbReference type="Proteomes" id="UP000677180">
    <property type="component" value="Chromosome"/>
</dbReference>
<dbReference type="RefSeq" id="WP_123823988.1">
    <property type="nucleotide sequence ID" value="NZ_CP040007.1"/>
</dbReference>